<feature type="domain" description="WRKY" evidence="8">
    <location>
        <begin position="318"/>
        <end position="375"/>
    </location>
</feature>
<feature type="region of interest" description="Disordered" evidence="7">
    <location>
        <begin position="469"/>
        <end position="498"/>
    </location>
</feature>
<dbReference type="Pfam" id="PF03106">
    <property type="entry name" value="WRKY"/>
    <property type="match status" value="2"/>
</dbReference>
<evidence type="ECO:0000256" key="1">
    <source>
        <dbReference type="ARBA" id="ARBA00004123"/>
    </source>
</evidence>
<evidence type="ECO:0000256" key="3">
    <source>
        <dbReference type="ARBA" id="ARBA00023015"/>
    </source>
</evidence>
<evidence type="ECO:0000256" key="5">
    <source>
        <dbReference type="ARBA" id="ARBA00023163"/>
    </source>
</evidence>
<feature type="compositionally biased region" description="Polar residues" evidence="7">
    <location>
        <begin position="432"/>
        <end position="449"/>
    </location>
</feature>
<keyword evidence="6" id="KW-0539">Nucleus</keyword>
<dbReference type="SMART" id="SM00774">
    <property type="entry name" value="WRKY"/>
    <property type="match status" value="2"/>
</dbReference>
<dbReference type="SUPFAM" id="SSF118290">
    <property type="entry name" value="WRKY DNA-binding domain"/>
    <property type="match status" value="2"/>
</dbReference>
<evidence type="ECO:0000259" key="8">
    <source>
        <dbReference type="PROSITE" id="PS50811"/>
    </source>
</evidence>
<dbReference type="EMBL" id="JX416200">
    <property type="protein sequence ID" value="AFS64076.1"/>
    <property type="molecule type" value="Genomic_DNA"/>
</dbReference>
<dbReference type="InterPro" id="IPR036576">
    <property type="entry name" value="WRKY_dom_sf"/>
</dbReference>
<evidence type="ECO:0000256" key="4">
    <source>
        <dbReference type="ARBA" id="ARBA00023125"/>
    </source>
</evidence>
<dbReference type="InterPro" id="IPR003657">
    <property type="entry name" value="WRKY_dom"/>
</dbReference>
<organism evidence="9">
    <name type="scientific">Tamarix hispida</name>
    <dbReference type="NCBI Taxonomy" id="189793"/>
    <lineage>
        <taxon>Eukaryota</taxon>
        <taxon>Viridiplantae</taxon>
        <taxon>Streptophyta</taxon>
        <taxon>Embryophyta</taxon>
        <taxon>Tracheophyta</taxon>
        <taxon>Spermatophyta</taxon>
        <taxon>Magnoliopsida</taxon>
        <taxon>eudicotyledons</taxon>
        <taxon>Gunneridae</taxon>
        <taxon>Pentapetalae</taxon>
        <taxon>Caryophyllales</taxon>
        <taxon>Tamaricaceae</taxon>
        <taxon>Tamarix</taxon>
    </lineage>
</organism>
<evidence type="ECO:0000313" key="9">
    <source>
        <dbReference type="EMBL" id="AFS64076.1"/>
    </source>
</evidence>
<dbReference type="PANTHER" id="PTHR31221">
    <property type="entry name" value="WRKY TRANSCRIPTION FACTOR PROTEIN 1-RELATED"/>
    <property type="match status" value="1"/>
</dbReference>
<dbReference type="GO" id="GO:0005634">
    <property type="term" value="C:nucleus"/>
    <property type="evidence" value="ECO:0007669"/>
    <property type="project" value="UniProtKB-SubCell"/>
</dbReference>
<keyword evidence="4" id="KW-0238">DNA-binding</keyword>
<feature type="compositionally biased region" description="Pro residues" evidence="7">
    <location>
        <begin position="38"/>
        <end position="47"/>
    </location>
</feature>
<dbReference type="Gene3D" id="2.20.25.80">
    <property type="entry name" value="WRKY domain"/>
    <property type="match status" value="2"/>
</dbReference>
<feature type="domain" description="WRKY" evidence="8">
    <location>
        <begin position="528"/>
        <end position="593"/>
    </location>
</feature>
<feature type="compositionally biased region" description="Basic and acidic residues" evidence="7">
    <location>
        <begin position="64"/>
        <end position="79"/>
    </location>
</feature>
<keyword evidence="5" id="KW-0804">Transcription</keyword>
<accession>J9ZY92</accession>
<feature type="compositionally biased region" description="Basic and acidic residues" evidence="7">
    <location>
        <begin position="416"/>
        <end position="431"/>
    </location>
</feature>
<comment type="subcellular location">
    <subcellularLocation>
        <location evidence="1">Nucleus</location>
    </subcellularLocation>
</comment>
<dbReference type="PROSITE" id="PS50811">
    <property type="entry name" value="WRKY"/>
    <property type="match status" value="2"/>
</dbReference>
<evidence type="ECO:0000256" key="2">
    <source>
        <dbReference type="ARBA" id="ARBA00022737"/>
    </source>
</evidence>
<dbReference type="PANTHER" id="PTHR31221:SF338">
    <property type="entry name" value="OS08G0499300 PROTEIN"/>
    <property type="match status" value="1"/>
</dbReference>
<proteinExistence type="predicted"/>
<gene>
    <name evidence="9" type="primary">WRKY11</name>
</gene>
<dbReference type="FunFam" id="2.20.25.80:FF:000006">
    <property type="entry name" value="WRKY transcription factor"/>
    <property type="match status" value="1"/>
</dbReference>
<sequence>MVGIGQHDGIIGDWLPPPAIPAPVPFFSSILVDAMESPYPPLQPPPDQGKNEEQFAASAEATETDEKQPTSVSGDDRHSGDELLEARVCCDQKWSSRLGERVAARAGFNAPRLNTERMRSSDPSRMSGFRLPYLTIPSGLSPTSLLESPVFVANTMVQPSPTTGKFQLSVNIDSKSSTSGSVALEIKRDGLVEDGNASFTLETVEESCHSVYSGAMNKHSFCATEGLVQANGAFDEIDTCKAHDPISNSFHIQAKFSGSSSEKDMVAGAHMSDQRPFDLVHPSVDSCQVVEQNQRGGVDSTNGDSDGCISNYGCAASEDGYNWRKYGQKQVKDSEYPLSYYKCTHPNCPVRKVECSQEGHITEIIYKGAHNHPKPSPNRRSAIGFLNQVNEMSADISENGAAQFRCLDIDPAWSNAHKEGTDAAPEGRNDNPEVTSSVSGGSDHCPQSTSLHVQNAADQFEAGDAVDVSSTLSNDDKHDGGTWGNVSLGYDEGDESESKRRKIEGYGVEQGRASRAIREPRIVVQTTSEVDILYDGYRWRKYGQKVVKGNPNPRSYYKCTHPGCRVRKHVERASHDLKSVITTYEGKHNHDVPAARNSSHVGYCASYVTAQAASVQTHVHRPEEAPQVNDNMNLAKCEGLSPFDSFGISAEPHLVSSSRCFSFGMNQPSLTNLVMNGFSPSQQRLPVFPSSYLGQQRQMMNQGGYSLLRSEPKVEPGVAGVLHMSSGPSVICL</sequence>
<feature type="region of interest" description="Disordered" evidence="7">
    <location>
        <begin position="416"/>
        <end position="449"/>
    </location>
</feature>
<keyword evidence="2" id="KW-0677">Repeat</keyword>
<evidence type="ECO:0000256" key="6">
    <source>
        <dbReference type="ARBA" id="ARBA00023242"/>
    </source>
</evidence>
<dbReference type="AlphaFoldDB" id="J9ZY92"/>
<dbReference type="GO" id="GO:0003700">
    <property type="term" value="F:DNA-binding transcription factor activity"/>
    <property type="evidence" value="ECO:0007669"/>
    <property type="project" value="InterPro"/>
</dbReference>
<evidence type="ECO:0000256" key="7">
    <source>
        <dbReference type="SAM" id="MobiDB-lite"/>
    </source>
</evidence>
<dbReference type="FunFam" id="2.20.25.80:FF:000001">
    <property type="entry name" value="WRKY transcription factor 33"/>
    <property type="match status" value="1"/>
</dbReference>
<keyword evidence="3" id="KW-0805">Transcription regulation</keyword>
<dbReference type="InterPro" id="IPR044810">
    <property type="entry name" value="WRKY_plant"/>
</dbReference>
<reference evidence="9" key="1">
    <citation type="submission" date="2012-07" db="EMBL/GenBank/DDBJ databases">
        <title>Cloning and functional analysis of a WRKY gene from Tamarix hispida that involved in ABA stress tolerance.</title>
        <authorList>
            <person name="Zheng L."/>
            <person name="Liu G."/>
            <person name="Liu Y."/>
            <person name="Wang L."/>
            <person name="Wang Y."/>
        </authorList>
    </citation>
    <scope>NUCLEOTIDE SEQUENCE</scope>
</reference>
<protein>
    <submittedName>
        <fullName evidence="9">WRKY transcription factor 11</fullName>
    </submittedName>
</protein>
<feature type="region of interest" description="Disordered" evidence="7">
    <location>
        <begin position="36"/>
        <end position="79"/>
    </location>
</feature>
<name>J9ZY92_9CARY</name>
<dbReference type="GO" id="GO:0043565">
    <property type="term" value="F:sequence-specific DNA binding"/>
    <property type="evidence" value="ECO:0007669"/>
    <property type="project" value="InterPro"/>
</dbReference>